<dbReference type="PANTHER" id="PTHR30146:SF109">
    <property type="entry name" value="HTH-TYPE TRANSCRIPTIONAL REGULATOR GALS"/>
    <property type="match status" value="1"/>
</dbReference>
<evidence type="ECO:0000256" key="2">
    <source>
        <dbReference type="ARBA" id="ARBA00023125"/>
    </source>
</evidence>
<keyword evidence="3" id="KW-0804">Transcription</keyword>
<dbReference type="CDD" id="cd06267">
    <property type="entry name" value="PBP1_LacI_sugar_binding-like"/>
    <property type="match status" value="1"/>
</dbReference>
<evidence type="ECO:0000259" key="4">
    <source>
        <dbReference type="PROSITE" id="PS50932"/>
    </source>
</evidence>
<gene>
    <name evidence="5" type="primary">lacI</name>
    <name evidence="5" type="ORF">GCM10008938_12730</name>
</gene>
<dbReference type="InterPro" id="IPR000843">
    <property type="entry name" value="HTH_LacI"/>
</dbReference>
<accession>A0ABQ2CWP5</accession>
<dbReference type="Proteomes" id="UP000632222">
    <property type="component" value="Unassembled WGS sequence"/>
</dbReference>
<reference evidence="6" key="1">
    <citation type="journal article" date="2019" name="Int. J. Syst. Evol. Microbiol.">
        <title>The Global Catalogue of Microorganisms (GCM) 10K type strain sequencing project: providing services to taxonomists for standard genome sequencing and annotation.</title>
        <authorList>
            <consortium name="The Broad Institute Genomics Platform"/>
            <consortium name="The Broad Institute Genome Sequencing Center for Infectious Disease"/>
            <person name="Wu L."/>
            <person name="Ma J."/>
        </authorList>
    </citation>
    <scope>NUCLEOTIDE SEQUENCE [LARGE SCALE GENOMIC DNA]</scope>
    <source>
        <strain evidence="6">JCM 14370</strain>
    </source>
</reference>
<keyword evidence="6" id="KW-1185">Reference proteome</keyword>
<feature type="domain" description="HTH lacI-type" evidence="4">
    <location>
        <begin position="4"/>
        <end position="61"/>
    </location>
</feature>
<organism evidence="5 6">
    <name type="scientific">Deinococcus roseus</name>
    <dbReference type="NCBI Taxonomy" id="392414"/>
    <lineage>
        <taxon>Bacteria</taxon>
        <taxon>Thermotogati</taxon>
        <taxon>Deinococcota</taxon>
        <taxon>Deinococci</taxon>
        <taxon>Deinococcales</taxon>
        <taxon>Deinococcaceae</taxon>
        <taxon>Deinococcus</taxon>
    </lineage>
</organism>
<dbReference type="RefSeq" id="WP_189001522.1">
    <property type="nucleotide sequence ID" value="NZ_BMOD01000003.1"/>
</dbReference>
<dbReference type="PANTHER" id="PTHR30146">
    <property type="entry name" value="LACI-RELATED TRANSCRIPTIONAL REPRESSOR"/>
    <property type="match status" value="1"/>
</dbReference>
<dbReference type="PRINTS" id="PR00036">
    <property type="entry name" value="HTHLACI"/>
</dbReference>
<dbReference type="InterPro" id="IPR010982">
    <property type="entry name" value="Lambda_DNA-bd_dom_sf"/>
</dbReference>
<dbReference type="InterPro" id="IPR046335">
    <property type="entry name" value="LacI/GalR-like_sensor"/>
</dbReference>
<dbReference type="SUPFAM" id="SSF47413">
    <property type="entry name" value="lambda repressor-like DNA-binding domains"/>
    <property type="match status" value="1"/>
</dbReference>
<dbReference type="InterPro" id="IPR028082">
    <property type="entry name" value="Peripla_BP_I"/>
</dbReference>
<dbReference type="Pfam" id="PF13377">
    <property type="entry name" value="Peripla_BP_3"/>
    <property type="match status" value="1"/>
</dbReference>
<dbReference type="SUPFAM" id="SSF53822">
    <property type="entry name" value="Periplasmic binding protein-like I"/>
    <property type="match status" value="1"/>
</dbReference>
<dbReference type="SMART" id="SM00354">
    <property type="entry name" value="HTH_LACI"/>
    <property type="match status" value="1"/>
</dbReference>
<name>A0ABQ2CWP5_9DEIO</name>
<dbReference type="Gene3D" id="1.10.260.40">
    <property type="entry name" value="lambda repressor-like DNA-binding domains"/>
    <property type="match status" value="1"/>
</dbReference>
<keyword evidence="1" id="KW-0805">Transcription regulation</keyword>
<protein>
    <submittedName>
        <fullName evidence="5">LacI family transcriptional regulator</fullName>
    </submittedName>
</protein>
<dbReference type="Pfam" id="PF00356">
    <property type="entry name" value="LacI"/>
    <property type="match status" value="1"/>
</dbReference>
<dbReference type="EMBL" id="BMOD01000003">
    <property type="protein sequence ID" value="GGJ28080.1"/>
    <property type="molecule type" value="Genomic_DNA"/>
</dbReference>
<evidence type="ECO:0000256" key="1">
    <source>
        <dbReference type="ARBA" id="ARBA00023015"/>
    </source>
</evidence>
<keyword evidence="2" id="KW-0238">DNA-binding</keyword>
<proteinExistence type="predicted"/>
<comment type="caution">
    <text evidence="5">The sequence shown here is derived from an EMBL/GenBank/DDBJ whole genome shotgun (WGS) entry which is preliminary data.</text>
</comment>
<sequence length="352" mass="38031">MTIVTIKDVAKAAGVSQATVSKVLTGNSPEYRVSRDTVERVRKAADELGYVPNVSAQNLRSKRSGLIGVVLNEFDSSGRSMHLKLNSQLDSIQTIHLTFDGSLLSGLTEAARIHNTAFVVYPESTHPSEDIGSRFLDGRVEGLILRTNPTTQHPLLTRLDPRRIKMMALWTQDVPPGVGYADIDHKSGAAQATEHLLSLGHQKIAFFGPGEHSGNAHFSLRHQGYRAALQKAGLTPDPELHTEDPQKVIGLFRAGKLTAVVGATDLQTIMLHGDLVQAGIRVPEDLSLVGFDNILGAEFIAGGLTTVHHPTQEMAAAAMNGLMALIRGETVSKCRTIVPTHMVIRNTTRKLG</sequence>
<dbReference type="CDD" id="cd01392">
    <property type="entry name" value="HTH_LacI"/>
    <property type="match status" value="1"/>
</dbReference>
<dbReference type="Gene3D" id="3.40.50.2300">
    <property type="match status" value="2"/>
</dbReference>
<evidence type="ECO:0000313" key="5">
    <source>
        <dbReference type="EMBL" id="GGJ28080.1"/>
    </source>
</evidence>
<evidence type="ECO:0000256" key="3">
    <source>
        <dbReference type="ARBA" id="ARBA00023163"/>
    </source>
</evidence>
<dbReference type="PROSITE" id="PS00356">
    <property type="entry name" value="HTH_LACI_1"/>
    <property type="match status" value="1"/>
</dbReference>
<evidence type="ECO:0000313" key="6">
    <source>
        <dbReference type="Proteomes" id="UP000632222"/>
    </source>
</evidence>
<dbReference type="PROSITE" id="PS50932">
    <property type="entry name" value="HTH_LACI_2"/>
    <property type="match status" value="1"/>
</dbReference>